<evidence type="ECO:0000256" key="9">
    <source>
        <dbReference type="NCBIfam" id="TIGR01529"/>
    </source>
</evidence>
<evidence type="ECO:0000256" key="2">
    <source>
        <dbReference type="ARBA" id="ARBA00008316"/>
    </source>
</evidence>
<keyword evidence="5 8" id="KW-0805">Transcription regulation</keyword>
<keyword evidence="8" id="KW-0028">Amino-acid biosynthesis</keyword>
<feature type="domain" description="Arginine repressor DNA-binding" evidence="10">
    <location>
        <begin position="14"/>
        <end position="80"/>
    </location>
</feature>
<comment type="pathway">
    <text evidence="8">Amino-acid biosynthesis; L-arginine biosynthesis [regulation].</text>
</comment>
<dbReference type="InterPro" id="IPR020900">
    <property type="entry name" value="Arg_repress_DNA-bd"/>
</dbReference>
<dbReference type="GO" id="GO:0005737">
    <property type="term" value="C:cytoplasm"/>
    <property type="evidence" value="ECO:0007669"/>
    <property type="project" value="UniProtKB-SubCell"/>
</dbReference>
<evidence type="ECO:0000313" key="12">
    <source>
        <dbReference type="EMBL" id="EDN81174.1"/>
    </source>
</evidence>
<dbReference type="PRINTS" id="PR01467">
    <property type="entry name" value="ARGREPRESSOR"/>
</dbReference>
<dbReference type="GO" id="GO:0003700">
    <property type="term" value="F:DNA-binding transcription factor activity"/>
    <property type="evidence" value="ECO:0007669"/>
    <property type="project" value="UniProtKB-UniRule"/>
</dbReference>
<evidence type="ECO:0000256" key="1">
    <source>
        <dbReference type="ARBA" id="ARBA00004496"/>
    </source>
</evidence>
<dbReference type="PANTHER" id="PTHR34471:SF1">
    <property type="entry name" value="ARGININE REPRESSOR"/>
    <property type="match status" value="1"/>
</dbReference>
<keyword evidence="4 8" id="KW-0678">Repressor</keyword>
<dbReference type="InterPro" id="IPR020899">
    <property type="entry name" value="Arg_repress_C"/>
</dbReference>
<dbReference type="InterPro" id="IPR036251">
    <property type="entry name" value="Arg_repress_C_sf"/>
</dbReference>
<comment type="subcellular location">
    <subcellularLocation>
        <location evidence="1 8">Cytoplasm</location>
    </subcellularLocation>
</comment>
<evidence type="ECO:0000256" key="6">
    <source>
        <dbReference type="ARBA" id="ARBA00023125"/>
    </source>
</evidence>
<dbReference type="NCBIfam" id="TIGR01529">
    <property type="entry name" value="argR_whole"/>
    <property type="match status" value="1"/>
</dbReference>
<evidence type="ECO:0000256" key="8">
    <source>
        <dbReference type="HAMAP-Rule" id="MF_00173"/>
    </source>
</evidence>
<dbReference type="eggNOG" id="COG1438">
    <property type="taxonomic scope" value="Bacteria"/>
</dbReference>
<keyword evidence="3 8" id="KW-0963">Cytoplasm</keyword>
<keyword evidence="13" id="KW-1185">Reference proteome</keyword>
<evidence type="ECO:0000313" key="13">
    <source>
        <dbReference type="Proteomes" id="UP000003553"/>
    </source>
</evidence>
<dbReference type="EMBL" id="AAYI02000004">
    <property type="protein sequence ID" value="EDN81174.1"/>
    <property type="molecule type" value="Genomic_DNA"/>
</dbReference>
<evidence type="ECO:0000256" key="5">
    <source>
        <dbReference type="ARBA" id="ARBA00023015"/>
    </source>
</evidence>
<keyword evidence="6 8" id="KW-0238">DNA-binding</keyword>
<organism evidence="12 13">
    <name type="scientific">Schaalia dentiphila ATCC 17982</name>
    <dbReference type="NCBI Taxonomy" id="411466"/>
    <lineage>
        <taxon>Bacteria</taxon>
        <taxon>Bacillati</taxon>
        <taxon>Actinomycetota</taxon>
        <taxon>Actinomycetes</taxon>
        <taxon>Actinomycetales</taxon>
        <taxon>Actinomycetaceae</taxon>
        <taxon>Schaalia</taxon>
        <taxon>Schaalia dentiphila</taxon>
    </lineage>
</organism>
<evidence type="ECO:0000256" key="4">
    <source>
        <dbReference type="ARBA" id="ARBA00022491"/>
    </source>
</evidence>
<dbReference type="GO" id="GO:0034618">
    <property type="term" value="F:arginine binding"/>
    <property type="evidence" value="ECO:0007669"/>
    <property type="project" value="InterPro"/>
</dbReference>
<evidence type="ECO:0000259" key="11">
    <source>
        <dbReference type="Pfam" id="PF02863"/>
    </source>
</evidence>
<keyword evidence="8" id="KW-0055">Arginine biosynthesis</keyword>
<dbReference type="InterPro" id="IPR036390">
    <property type="entry name" value="WH_DNA-bd_sf"/>
</dbReference>
<comment type="similarity">
    <text evidence="2 8">Belongs to the ArgR family.</text>
</comment>
<dbReference type="InterPro" id="IPR001669">
    <property type="entry name" value="Arg_repress"/>
</dbReference>
<evidence type="ECO:0000256" key="7">
    <source>
        <dbReference type="ARBA" id="ARBA00023163"/>
    </source>
</evidence>
<dbReference type="Proteomes" id="UP000003553">
    <property type="component" value="Unassembled WGS sequence"/>
</dbReference>
<dbReference type="GO" id="GO:0006526">
    <property type="term" value="P:L-arginine biosynthetic process"/>
    <property type="evidence" value="ECO:0007669"/>
    <property type="project" value="UniProtKB-UniPathway"/>
</dbReference>
<dbReference type="GO" id="GO:0051259">
    <property type="term" value="P:protein complex oligomerization"/>
    <property type="evidence" value="ECO:0007669"/>
    <property type="project" value="InterPro"/>
</dbReference>
<dbReference type="HOGENOM" id="CLU_097103_1_1_11"/>
<feature type="domain" description="Arginine repressor C-terminal" evidence="11">
    <location>
        <begin position="101"/>
        <end position="163"/>
    </location>
</feature>
<reference evidence="12" key="2">
    <citation type="submission" date="2015-05" db="EMBL/GenBank/DDBJ databases">
        <title>Draft genome sequence of Actinomyces odontolyticus (ATCC 17982).</title>
        <authorList>
            <person name="Sudarsanam P."/>
            <person name="Ley R."/>
            <person name="Guruge J."/>
            <person name="Turnbaugh P.J."/>
            <person name="Mahowald M."/>
            <person name="Liep D."/>
            <person name="Gordon J."/>
        </authorList>
    </citation>
    <scope>NUCLEOTIDE SEQUENCE</scope>
    <source>
        <strain evidence="12">ATCC 17982</strain>
    </source>
</reference>
<dbReference type="SUPFAM" id="SSF55252">
    <property type="entry name" value="C-terminal domain of arginine repressor"/>
    <property type="match status" value="1"/>
</dbReference>
<dbReference type="Gene3D" id="1.10.10.10">
    <property type="entry name" value="Winged helix-like DNA-binding domain superfamily/Winged helix DNA-binding domain"/>
    <property type="match status" value="1"/>
</dbReference>
<gene>
    <name evidence="8 12" type="primary">argR</name>
    <name evidence="12" type="ORF">ACTODO_01639</name>
</gene>
<dbReference type="UniPathway" id="UPA00068"/>
<evidence type="ECO:0000259" key="10">
    <source>
        <dbReference type="Pfam" id="PF01316"/>
    </source>
</evidence>
<comment type="function">
    <text evidence="8">Regulates arginine biosynthesis genes.</text>
</comment>
<reference evidence="12" key="1">
    <citation type="submission" date="2007-04" db="EMBL/GenBank/DDBJ databases">
        <authorList>
            <person name="Fulton L."/>
            <person name="Clifton S."/>
            <person name="Fulton B."/>
            <person name="Xu J."/>
            <person name="Minx P."/>
            <person name="Pepin K.H."/>
            <person name="Johnson M."/>
            <person name="Thiruvilangam P."/>
            <person name="Bhonagiri V."/>
            <person name="Nash W.E."/>
            <person name="Mardis E.R."/>
            <person name="Wilson R.K."/>
        </authorList>
    </citation>
    <scope>NUCLEOTIDE SEQUENCE [LARGE SCALE GENOMIC DNA]</scope>
    <source>
        <strain evidence="12">ATCC 17982</strain>
    </source>
</reference>
<dbReference type="GO" id="GO:0003677">
    <property type="term" value="F:DNA binding"/>
    <property type="evidence" value="ECO:0007669"/>
    <property type="project" value="UniProtKB-KW"/>
</dbReference>
<dbReference type="Gene3D" id="3.30.1360.40">
    <property type="match status" value="1"/>
</dbReference>
<dbReference type="HAMAP" id="MF_00173">
    <property type="entry name" value="Arg_repressor"/>
    <property type="match status" value="1"/>
</dbReference>
<comment type="caution">
    <text evidence="12">The sequence shown here is derived from an EMBL/GenBank/DDBJ whole genome shotgun (WGS) entry which is preliminary data.</text>
</comment>
<dbReference type="InterPro" id="IPR036388">
    <property type="entry name" value="WH-like_DNA-bd_sf"/>
</dbReference>
<dbReference type="Pfam" id="PF02863">
    <property type="entry name" value="Arg_repressor_C"/>
    <property type="match status" value="1"/>
</dbReference>
<dbReference type="SUPFAM" id="SSF46785">
    <property type="entry name" value="Winged helix' DNA-binding domain"/>
    <property type="match status" value="1"/>
</dbReference>
<sequence>MIMHMSATPAFPSTKSARHEMIRDLLASESIGSQEGLRARLAERGIDVTQTTLSRDLMDLRATKIRDTSGALIYTVPDHDGGHTHDAEAANVRLARWCQLLLVTSAKVGNQLVLRTQVGAANLLASSIDAVRRDEIAGTIAGDDTILVICRSEEGAADVERSLLALAEPGALPEN</sequence>
<proteinExistence type="inferred from homology"/>
<dbReference type="AlphaFoldDB" id="A7BDA0"/>
<evidence type="ECO:0000256" key="3">
    <source>
        <dbReference type="ARBA" id="ARBA00022490"/>
    </source>
</evidence>
<accession>A7BDA0</accession>
<protein>
    <recommendedName>
        <fullName evidence="8 9">Arginine repressor</fullName>
    </recommendedName>
</protein>
<name>A7BDA0_9ACTO</name>
<keyword evidence="7 8" id="KW-0804">Transcription</keyword>
<dbReference type="GO" id="GO:1900079">
    <property type="term" value="P:regulation of arginine biosynthetic process"/>
    <property type="evidence" value="ECO:0007669"/>
    <property type="project" value="UniProtKB-UniRule"/>
</dbReference>
<dbReference type="PANTHER" id="PTHR34471">
    <property type="entry name" value="ARGININE REPRESSOR"/>
    <property type="match status" value="1"/>
</dbReference>
<dbReference type="Pfam" id="PF01316">
    <property type="entry name" value="Arg_repressor"/>
    <property type="match status" value="1"/>
</dbReference>